<accession>A0A0G1HQ93</accession>
<organism evidence="1 2">
    <name type="scientific">Candidatus Collierbacteria bacterium GW2011_GWC2_44_18</name>
    <dbReference type="NCBI Taxonomy" id="1618392"/>
    <lineage>
        <taxon>Bacteria</taxon>
        <taxon>Candidatus Collieribacteriota</taxon>
    </lineage>
</organism>
<evidence type="ECO:0008006" key="3">
    <source>
        <dbReference type="Google" id="ProtNLM"/>
    </source>
</evidence>
<comment type="caution">
    <text evidence="1">The sequence shown here is derived from an EMBL/GenBank/DDBJ whole genome shotgun (WGS) entry which is preliminary data.</text>
</comment>
<dbReference type="AlphaFoldDB" id="A0A0G1HQ93"/>
<protein>
    <recommendedName>
        <fullName evidence="3">Phage-related protein</fullName>
    </recommendedName>
</protein>
<sequence length="113" mass="13190">MGKYIVLYYRDYKGKSEVLNFILKANEPCQAKIFNQIDHLKEYGLSGHNPSLRKLSGTPLWEARILGKDNIRLFCATIDSKVVIFHVFFKKRQKTPSQEISIALIRYKDLVDR</sequence>
<dbReference type="EMBL" id="LCIE01000008">
    <property type="protein sequence ID" value="KKT49326.1"/>
    <property type="molecule type" value="Genomic_DNA"/>
</dbReference>
<proteinExistence type="predicted"/>
<gene>
    <name evidence="1" type="ORF">UW41_C0008G0011</name>
</gene>
<dbReference type="STRING" id="1618392.UW41_C0008G0011"/>
<dbReference type="Proteomes" id="UP000034172">
    <property type="component" value="Unassembled WGS sequence"/>
</dbReference>
<dbReference type="Pfam" id="PF05973">
    <property type="entry name" value="Gp49"/>
    <property type="match status" value="1"/>
</dbReference>
<evidence type="ECO:0000313" key="1">
    <source>
        <dbReference type="EMBL" id="KKT49326.1"/>
    </source>
</evidence>
<reference evidence="1 2" key="1">
    <citation type="journal article" date="2015" name="Nature">
        <title>rRNA introns, odd ribosomes, and small enigmatic genomes across a large radiation of phyla.</title>
        <authorList>
            <person name="Brown C.T."/>
            <person name="Hug L.A."/>
            <person name="Thomas B.C."/>
            <person name="Sharon I."/>
            <person name="Castelle C.J."/>
            <person name="Singh A."/>
            <person name="Wilkins M.J."/>
            <person name="Williams K.H."/>
            <person name="Banfield J.F."/>
        </authorList>
    </citation>
    <scope>NUCLEOTIDE SEQUENCE [LARGE SCALE GENOMIC DNA]</scope>
</reference>
<dbReference type="InterPro" id="IPR009241">
    <property type="entry name" value="HigB-like"/>
</dbReference>
<name>A0A0G1HQ93_9BACT</name>
<evidence type="ECO:0000313" key="2">
    <source>
        <dbReference type="Proteomes" id="UP000034172"/>
    </source>
</evidence>